<protein>
    <submittedName>
        <fullName evidence="1">Glyoxalase</fullName>
    </submittedName>
</protein>
<evidence type="ECO:0000313" key="2">
    <source>
        <dbReference type="Proteomes" id="UP000280073"/>
    </source>
</evidence>
<reference evidence="1 2" key="1">
    <citation type="submission" date="2018-10" db="EMBL/GenBank/DDBJ databases">
        <title>GWAS and RNA-Seq identify cryptic mechanisms of antimicrobial resistance in Acinetobacter baumannii.</title>
        <authorList>
            <person name="Sahl J.W."/>
        </authorList>
    </citation>
    <scope>NUCLEOTIDE SEQUENCE [LARGE SCALE GENOMIC DNA]</scope>
    <source>
        <strain evidence="1 2">TG28175</strain>
    </source>
</reference>
<gene>
    <name evidence="1" type="ORF">EA686_08510</name>
</gene>
<proteinExistence type="predicted"/>
<accession>A0A429MS07</accession>
<feature type="non-terminal residue" evidence="1">
    <location>
        <position position="1"/>
    </location>
</feature>
<evidence type="ECO:0000313" key="1">
    <source>
        <dbReference type="EMBL" id="RSR59245.1"/>
    </source>
</evidence>
<dbReference type="AlphaFoldDB" id="A0A429MS07"/>
<comment type="caution">
    <text evidence="1">The sequence shown here is derived from an EMBL/GenBank/DDBJ whole genome shotgun (WGS) entry which is preliminary data.</text>
</comment>
<dbReference type="EMBL" id="RFDI01000364">
    <property type="protein sequence ID" value="RSR59245.1"/>
    <property type="molecule type" value="Genomic_DNA"/>
</dbReference>
<name>A0A429MS07_ACIBA</name>
<sequence>YTNDDYLTEEWQPRVEEHRLELFTEWAIEGGLDDKTRRQVKPV</sequence>
<dbReference type="Proteomes" id="UP000280073">
    <property type="component" value="Unassembled WGS sequence"/>
</dbReference>
<organism evidence="1 2">
    <name type="scientific">Acinetobacter baumannii</name>
    <dbReference type="NCBI Taxonomy" id="470"/>
    <lineage>
        <taxon>Bacteria</taxon>
        <taxon>Pseudomonadati</taxon>
        <taxon>Pseudomonadota</taxon>
        <taxon>Gammaproteobacteria</taxon>
        <taxon>Moraxellales</taxon>
        <taxon>Moraxellaceae</taxon>
        <taxon>Acinetobacter</taxon>
        <taxon>Acinetobacter calcoaceticus/baumannii complex</taxon>
    </lineage>
</organism>